<dbReference type="Gene3D" id="3.40.50.150">
    <property type="entry name" value="Vaccinia Virus protein VP39"/>
    <property type="match status" value="1"/>
</dbReference>
<dbReference type="EC" id="2.1.1.144" evidence="3"/>
<dbReference type="AlphaFoldDB" id="A0AAI8XRB7"/>
<organism evidence="3 4">
    <name type="scientific">Mycolicibacterium mageritense</name>
    <name type="common">Mycobacterium mageritense</name>
    <dbReference type="NCBI Taxonomy" id="53462"/>
    <lineage>
        <taxon>Bacteria</taxon>
        <taxon>Bacillati</taxon>
        <taxon>Actinomycetota</taxon>
        <taxon>Actinomycetes</taxon>
        <taxon>Mycobacteriales</taxon>
        <taxon>Mycobacteriaceae</taxon>
        <taxon>Mycolicibacterium</taxon>
    </lineage>
</organism>
<dbReference type="CDD" id="cd02440">
    <property type="entry name" value="AdoMet_MTases"/>
    <property type="match status" value="1"/>
</dbReference>
<feature type="domain" description="Methyltransferase" evidence="2">
    <location>
        <begin position="233"/>
        <end position="325"/>
    </location>
</feature>
<dbReference type="InterPro" id="IPR036390">
    <property type="entry name" value="WH_DNA-bd_sf"/>
</dbReference>
<gene>
    <name evidence="3" type="primary">tam_3</name>
    <name evidence="3" type="ORF">hbim_05934</name>
</gene>
<dbReference type="HAMAP" id="MF_01584">
    <property type="entry name" value="UPF0502"/>
    <property type="match status" value="1"/>
</dbReference>
<dbReference type="InterPro" id="IPR041698">
    <property type="entry name" value="Methyltransf_25"/>
</dbReference>
<evidence type="ECO:0000313" key="4">
    <source>
        <dbReference type="Proteomes" id="UP001241092"/>
    </source>
</evidence>
<dbReference type="PANTHER" id="PTHR38768">
    <property type="entry name" value="UPF0502 PROTEIN YCEH"/>
    <property type="match status" value="1"/>
</dbReference>
<proteinExistence type="inferred from homology"/>
<dbReference type="Pfam" id="PF04337">
    <property type="entry name" value="DUF480"/>
    <property type="match status" value="1"/>
</dbReference>
<reference evidence="3" key="1">
    <citation type="submission" date="2023-03" db="EMBL/GenBank/DDBJ databases">
        <title>Draft genome sequence of a Mycolicibacterium mageritense strain H4_3_1 isolated from a hybrid biological-inorganic system reactor.</title>
        <authorList>
            <person name="Feng X."/>
            <person name="Kazama D."/>
            <person name="Sato K."/>
            <person name="Kobayashi H."/>
        </authorList>
    </citation>
    <scope>NUCLEOTIDE SEQUENCE</scope>
    <source>
        <strain evidence="3">H4_3_1</strain>
    </source>
</reference>
<keyword evidence="3" id="KW-0808">Transferase</keyword>
<dbReference type="RefSeq" id="WP_286212117.1">
    <property type="nucleotide sequence ID" value="NZ_AP027452.1"/>
</dbReference>
<dbReference type="Proteomes" id="UP001241092">
    <property type="component" value="Chromosome"/>
</dbReference>
<evidence type="ECO:0000259" key="2">
    <source>
        <dbReference type="Pfam" id="PF13649"/>
    </source>
</evidence>
<dbReference type="SUPFAM" id="SSF46785">
    <property type="entry name" value="Winged helix' DNA-binding domain"/>
    <property type="match status" value="2"/>
</dbReference>
<name>A0AAI8XRB7_MYCME</name>
<keyword evidence="3" id="KW-0489">Methyltransferase</keyword>
<dbReference type="Pfam" id="PF13649">
    <property type="entry name" value="Methyltransf_25"/>
    <property type="match status" value="1"/>
</dbReference>
<dbReference type="GO" id="GO:0032259">
    <property type="term" value="P:methylation"/>
    <property type="evidence" value="ECO:0007669"/>
    <property type="project" value="UniProtKB-KW"/>
</dbReference>
<dbReference type="SUPFAM" id="SSF53335">
    <property type="entry name" value="S-adenosyl-L-methionine-dependent methyltransferases"/>
    <property type="match status" value="1"/>
</dbReference>
<dbReference type="GO" id="GO:0030798">
    <property type="term" value="F:trans-aconitate 2-methyltransferase activity"/>
    <property type="evidence" value="ECO:0007669"/>
    <property type="project" value="UniProtKB-EC"/>
</dbReference>
<comment type="similarity">
    <text evidence="1">Belongs to the UPF0502 family.</text>
</comment>
<dbReference type="InterPro" id="IPR036388">
    <property type="entry name" value="WH-like_DNA-bd_sf"/>
</dbReference>
<dbReference type="InterPro" id="IPR029063">
    <property type="entry name" value="SAM-dependent_MTases_sf"/>
</dbReference>
<accession>A0AAI8XRB7</accession>
<protein>
    <submittedName>
        <fullName evidence="3">Trans-aconitate 2-methyltransferase</fullName>
        <ecNumber evidence="3">2.1.1.144</ecNumber>
    </submittedName>
</protein>
<dbReference type="EMBL" id="AP027452">
    <property type="protein sequence ID" value="BDY31976.1"/>
    <property type="molecule type" value="Genomic_DNA"/>
</dbReference>
<evidence type="ECO:0000313" key="3">
    <source>
        <dbReference type="EMBL" id="BDY31976.1"/>
    </source>
</evidence>
<sequence>MDLEPVEQRILGSLLEKQVTVPASYPLTLSSLRTACNQTSSREPVMELDERTVESTARALKDRGLLRIVWADTGRRTLKYHQTLSESLDLADDERAVLTVLLLRGAQAPGELRTRTERLFPFTDRAAVEACLERMAARDQPLVRRLERRPGQQDHRWVHRLGPVETGEMPARPAVDREAPIEDSPEARDDRVRATYAAVAPTYARELTDELDGLPFERWLLDRVAETAGELPVMDAGCGPGHVTAYLAAAGAAAQGLDLSPEMIVEAQQRYPDVSYQVGDLRRLMRPAAAVGWGAVLGWYSLIHLAASELPSAIAALARPLASGGLLVLALHAGDDVRRVTSWFELEVPPLDVVLHDVAVVVAAVQAAGLTAVEWYLRGPHEWRGETTQRLYVVARRD</sequence>
<dbReference type="PANTHER" id="PTHR38768:SF1">
    <property type="entry name" value="UPF0502 PROTEIN YCEH"/>
    <property type="match status" value="1"/>
</dbReference>
<evidence type="ECO:0000256" key="1">
    <source>
        <dbReference type="HAMAP-Rule" id="MF_01584"/>
    </source>
</evidence>
<dbReference type="Gene3D" id="1.10.10.10">
    <property type="entry name" value="Winged helix-like DNA-binding domain superfamily/Winged helix DNA-binding domain"/>
    <property type="match status" value="2"/>
</dbReference>
<dbReference type="InterPro" id="IPR007432">
    <property type="entry name" value="DUF480"/>
</dbReference>